<reference evidence="3 4" key="1">
    <citation type="submission" date="2013-11" db="EMBL/GenBank/DDBJ databases">
        <title>Genome sequencing of Stegodyphus mimosarum.</title>
        <authorList>
            <person name="Bechsgaard J."/>
        </authorList>
    </citation>
    <scope>NUCLEOTIDE SEQUENCE [LARGE SCALE GENOMIC DNA]</scope>
</reference>
<dbReference type="Proteomes" id="UP000054359">
    <property type="component" value="Unassembled WGS sequence"/>
</dbReference>
<sequence>MSKQVYNHWKKVDLEEAINKLSQGLIGFNEAHRKYEITKPTLRHHFRGLNRHVKFGRPKDFSNTMERELVSHAFKL</sequence>
<evidence type="ECO:0000313" key="3">
    <source>
        <dbReference type="EMBL" id="KFM58222.1"/>
    </source>
</evidence>
<keyword evidence="4" id="KW-1185">Reference proteome</keyword>
<dbReference type="GO" id="GO:0003677">
    <property type="term" value="F:DNA binding"/>
    <property type="evidence" value="ECO:0007669"/>
    <property type="project" value="InterPro"/>
</dbReference>
<dbReference type="InterPro" id="IPR007889">
    <property type="entry name" value="HTH_Psq"/>
</dbReference>
<comment type="subcellular location">
    <subcellularLocation>
        <location evidence="1">Nucleus</location>
    </subcellularLocation>
</comment>
<evidence type="ECO:0000259" key="2">
    <source>
        <dbReference type="Pfam" id="PF05225"/>
    </source>
</evidence>
<dbReference type="EMBL" id="KK112659">
    <property type="protein sequence ID" value="KFM58222.1"/>
    <property type="molecule type" value="Genomic_DNA"/>
</dbReference>
<evidence type="ECO:0000313" key="4">
    <source>
        <dbReference type="Proteomes" id="UP000054359"/>
    </source>
</evidence>
<dbReference type="AlphaFoldDB" id="A0A087SZD3"/>
<dbReference type="Pfam" id="PF05225">
    <property type="entry name" value="HTH_psq"/>
    <property type="match status" value="1"/>
</dbReference>
<accession>A0A087SZD3</accession>
<dbReference type="InterPro" id="IPR009057">
    <property type="entry name" value="Homeodomain-like_sf"/>
</dbReference>
<gene>
    <name evidence="3" type="ORF">X975_05911</name>
</gene>
<proteinExistence type="predicted"/>
<organism evidence="3 4">
    <name type="scientific">Stegodyphus mimosarum</name>
    <name type="common">African social velvet spider</name>
    <dbReference type="NCBI Taxonomy" id="407821"/>
    <lineage>
        <taxon>Eukaryota</taxon>
        <taxon>Metazoa</taxon>
        <taxon>Ecdysozoa</taxon>
        <taxon>Arthropoda</taxon>
        <taxon>Chelicerata</taxon>
        <taxon>Arachnida</taxon>
        <taxon>Araneae</taxon>
        <taxon>Araneomorphae</taxon>
        <taxon>Entelegynae</taxon>
        <taxon>Eresoidea</taxon>
        <taxon>Eresidae</taxon>
        <taxon>Stegodyphus</taxon>
    </lineage>
</organism>
<feature type="non-terminal residue" evidence="3">
    <location>
        <position position="76"/>
    </location>
</feature>
<evidence type="ECO:0000256" key="1">
    <source>
        <dbReference type="ARBA" id="ARBA00004123"/>
    </source>
</evidence>
<dbReference type="SUPFAM" id="SSF46689">
    <property type="entry name" value="Homeodomain-like"/>
    <property type="match status" value="1"/>
</dbReference>
<dbReference type="OrthoDB" id="8191755at2759"/>
<protein>
    <recommendedName>
        <fullName evidence="2">HTH psq-type domain-containing protein</fullName>
    </recommendedName>
</protein>
<dbReference type="GO" id="GO:0005634">
    <property type="term" value="C:nucleus"/>
    <property type="evidence" value="ECO:0007669"/>
    <property type="project" value="UniProtKB-SubCell"/>
</dbReference>
<name>A0A087SZD3_STEMI</name>
<feature type="domain" description="HTH psq-type" evidence="2">
    <location>
        <begin position="13"/>
        <end position="48"/>
    </location>
</feature>